<evidence type="ECO:0000256" key="1">
    <source>
        <dbReference type="ARBA" id="ARBA00004651"/>
    </source>
</evidence>
<evidence type="ECO:0000256" key="7">
    <source>
        <dbReference type="RuleBase" id="RU363032"/>
    </source>
</evidence>
<feature type="transmembrane region" description="Helical" evidence="7">
    <location>
        <begin position="12"/>
        <end position="34"/>
    </location>
</feature>
<evidence type="ECO:0000313" key="9">
    <source>
        <dbReference type="EMBL" id="SMB99623.1"/>
    </source>
</evidence>
<keyword evidence="5 7" id="KW-1133">Transmembrane helix</keyword>
<proteinExistence type="inferred from homology"/>
<feature type="domain" description="ABC transmembrane type-1" evidence="8">
    <location>
        <begin position="68"/>
        <end position="279"/>
    </location>
</feature>
<keyword evidence="6 7" id="KW-0472">Membrane</keyword>
<evidence type="ECO:0000259" key="8">
    <source>
        <dbReference type="PROSITE" id="PS50928"/>
    </source>
</evidence>
<dbReference type="InterPro" id="IPR035906">
    <property type="entry name" value="MetI-like_sf"/>
</dbReference>
<feature type="transmembrane region" description="Helical" evidence="7">
    <location>
        <begin position="102"/>
        <end position="122"/>
    </location>
</feature>
<feature type="transmembrane region" description="Helical" evidence="7">
    <location>
        <begin position="260"/>
        <end position="283"/>
    </location>
</feature>
<dbReference type="InterPro" id="IPR000515">
    <property type="entry name" value="MetI-like"/>
</dbReference>
<dbReference type="PANTHER" id="PTHR43005">
    <property type="entry name" value="BLR7065 PROTEIN"/>
    <property type="match status" value="1"/>
</dbReference>
<feature type="transmembrane region" description="Helical" evidence="7">
    <location>
        <begin position="197"/>
        <end position="216"/>
    </location>
</feature>
<keyword evidence="4 7" id="KW-0812">Transmembrane</keyword>
<evidence type="ECO:0000313" key="10">
    <source>
        <dbReference type="Proteomes" id="UP000192569"/>
    </source>
</evidence>
<dbReference type="Proteomes" id="UP000192569">
    <property type="component" value="Chromosome I"/>
</dbReference>
<dbReference type="OrthoDB" id="9786413at2"/>
<organism evidence="9 10">
    <name type="scientific">Thermanaeromonas toyohensis ToBE</name>
    <dbReference type="NCBI Taxonomy" id="698762"/>
    <lineage>
        <taxon>Bacteria</taxon>
        <taxon>Bacillati</taxon>
        <taxon>Bacillota</taxon>
        <taxon>Clostridia</taxon>
        <taxon>Neomoorellales</taxon>
        <taxon>Neomoorellaceae</taxon>
        <taxon>Thermanaeromonas</taxon>
    </lineage>
</organism>
<keyword evidence="2 7" id="KW-0813">Transport</keyword>
<dbReference type="EMBL" id="LT838272">
    <property type="protein sequence ID" value="SMB99623.1"/>
    <property type="molecule type" value="Genomic_DNA"/>
</dbReference>
<evidence type="ECO:0000256" key="4">
    <source>
        <dbReference type="ARBA" id="ARBA00022692"/>
    </source>
</evidence>
<evidence type="ECO:0000256" key="5">
    <source>
        <dbReference type="ARBA" id="ARBA00022989"/>
    </source>
</evidence>
<dbReference type="PROSITE" id="PS50928">
    <property type="entry name" value="ABC_TM1"/>
    <property type="match status" value="1"/>
</dbReference>
<sequence length="289" mass="32179">MYKIKSKKEAYVFIGPLAVAVLTLIVFPTAYSYYMSFFGFKLSGSHKPFIGITNYLHILGDASFRHSLIYSTRFSLFATAVELVIGVALAILINRSFRGKRVVISVILLPMMVAPSLFALIFRLGLNEFVGIIPYYMKQLGLPGNPFDPKWVNLTLIMIDALQWIPFVFIIAYAGLTSIPEELYEAAKIDGANSYHVFTKIIFPLLVPTLAIAAFLRGIDAFKVYDMIYVLTNGGPGDLTTSVSLFIYKKAFLEGNLGEAAAASILLTFILALPLSLAMRYVFKREEYS</sequence>
<evidence type="ECO:0000256" key="3">
    <source>
        <dbReference type="ARBA" id="ARBA00022475"/>
    </source>
</evidence>
<dbReference type="Gene3D" id="1.10.3720.10">
    <property type="entry name" value="MetI-like"/>
    <property type="match status" value="1"/>
</dbReference>
<comment type="similarity">
    <text evidence="7">Belongs to the binding-protein-dependent transport system permease family.</text>
</comment>
<dbReference type="PANTHER" id="PTHR43005:SF1">
    <property type="entry name" value="SPERMIDINE_PUTRESCINE TRANSPORT SYSTEM PERMEASE PROTEIN"/>
    <property type="match status" value="1"/>
</dbReference>
<accession>A0A1W1W294</accession>
<dbReference type="SUPFAM" id="SSF161098">
    <property type="entry name" value="MetI-like"/>
    <property type="match status" value="1"/>
</dbReference>
<dbReference type="GO" id="GO:0005886">
    <property type="term" value="C:plasma membrane"/>
    <property type="evidence" value="ECO:0007669"/>
    <property type="project" value="UniProtKB-SubCell"/>
</dbReference>
<dbReference type="Pfam" id="PF00528">
    <property type="entry name" value="BPD_transp_1"/>
    <property type="match status" value="1"/>
</dbReference>
<comment type="subcellular location">
    <subcellularLocation>
        <location evidence="1 7">Cell membrane</location>
        <topology evidence="1 7">Multi-pass membrane protein</topology>
    </subcellularLocation>
</comment>
<gene>
    <name evidence="9" type="ORF">SAMN00808754_2995</name>
</gene>
<evidence type="ECO:0000256" key="6">
    <source>
        <dbReference type="ARBA" id="ARBA00023136"/>
    </source>
</evidence>
<keyword evidence="3" id="KW-1003">Cell membrane</keyword>
<feature type="transmembrane region" description="Helical" evidence="7">
    <location>
        <begin position="74"/>
        <end position="93"/>
    </location>
</feature>
<dbReference type="CDD" id="cd06261">
    <property type="entry name" value="TM_PBP2"/>
    <property type="match status" value="1"/>
</dbReference>
<feature type="transmembrane region" description="Helical" evidence="7">
    <location>
        <begin position="151"/>
        <end position="176"/>
    </location>
</feature>
<reference evidence="9 10" key="1">
    <citation type="submission" date="2017-04" db="EMBL/GenBank/DDBJ databases">
        <authorList>
            <person name="Afonso C.L."/>
            <person name="Miller P.J."/>
            <person name="Scott M.A."/>
            <person name="Spackman E."/>
            <person name="Goraichik I."/>
            <person name="Dimitrov K.M."/>
            <person name="Suarez D.L."/>
            <person name="Swayne D.E."/>
        </authorList>
    </citation>
    <scope>NUCLEOTIDE SEQUENCE [LARGE SCALE GENOMIC DNA]</scope>
    <source>
        <strain evidence="9 10">ToBE</strain>
    </source>
</reference>
<protein>
    <submittedName>
        <fullName evidence="9">Multiple sugar transport system permease protein</fullName>
    </submittedName>
</protein>
<keyword evidence="9" id="KW-0762">Sugar transport</keyword>
<name>A0A1W1W294_9FIRM</name>
<dbReference type="RefSeq" id="WP_084666662.1">
    <property type="nucleotide sequence ID" value="NZ_LT838272.1"/>
</dbReference>
<dbReference type="AlphaFoldDB" id="A0A1W1W294"/>
<keyword evidence="10" id="KW-1185">Reference proteome</keyword>
<evidence type="ECO:0000256" key="2">
    <source>
        <dbReference type="ARBA" id="ARBA00022448"/>
    </source>
</evidence>
<dbReference type="STRING" id="698762.SAMN00808754_2995"/>
<dbReference type="GO" id="GO:0055085">
    <property type="term" value="P:transmembrane transport"/>
    <property type="evidence" value="ECO:0007669"/>
    <property type="project" value="InterPro"/>
</dbReference>